<keyword evidence="3" id="KW-0472">Membrane</keyword>
<accession>A0A318ELF6</accession>
<dbReference type="AlphaFoldDB" id="A0A318ELF6"/>
<dbReference type="PROSITE" id="PS51756">
    <property type="entry name" value="LXG"/>
    <property type="match status" value="1"/>
</dbReference>
<gene>
    <name evidence="5" type="ORF">C8E03_106224</name>
</gene>
<dbReference type="InterPro" id="IPR006829">
    <property type="entry name" value="LXG_dom"/>
</dbReference>
<keyword evidence="3" id="KW-0812">Transmembrane</keyword>
<comment type="caution">
    <text evidence="5">The sequence shown here is derived from an EMBL/GenBank/DDBJ whole genome shotgun (WGS) entry which is preliminary data.</text>
</comment>
<dbReference type="Proteomes" id="UP000247523">
    <property type="component" value="Unassembled WGS sequence"/>
</dbReference>
<evidence type="ECO:0000256" key="3">
    <source>
        <dbReference type="SAM" id="Phobius"/>
    </source>
</evidence>
<evidence type="ECO:0000256" key="2">
    <source>
        <dbReference type="SAM" id="Coils"/>
    </source>
</evidence>
<dbReference type="Pfam" id="PF04740">
    <property type="entry name" value="LXG"/>
    <property type="match status" value="1"/>
</dbReference>
<organism evidence="5 6">
    <name type="scientific">Lachnotalea glycerini</name>
    <dbReference type="NCBI Taxonomy" id="1763509"/>
    <lineage>
        <taxon>Bacteria</taxon>
        <taxon>Bacillati</taxon>
        <taxon>Bacillota</taxon>
        <taxon>Clostridia</taxon>
        <taxon>Lachnospirales</taxon>
        <taxon>Lachnospiraceae</taxon>
        <taxon>Lachnotalea</taxon>
    </lineage>
</organism>
<protein>
    <submittedName>
        <fullName evidence="5">WXG superfamily protein probably secreted by type VII secretion system</fullName>
    </submittedName>
</protein>
<sequence>MGYYVKYKELHSVQSTVLKQINQWAEELEKVRVQTEAVAQMGEIKGEAAKSIKNYMQEIHIPLIGYIQQLFTEYLSRMFLYCNEYYKLDTRLYAKISQDRLEDQLTGIQTRTDVFLEIENNVSTGVGMASGLANVSMPSGDGITGNYERLSQKASELRDAIGECEYSHLRSDFEIIEEMLSGIVQTVNGQRQKENVTITAYQAGSIAKMQGFQKLKEASARQNANLKGSTKELEEAIQGYAQKQQERDLSEEREQEGKRQIINGLLVTVFAIVSAGAMIVTFGTAAPVVLGACTLSFTSGL</sequence>
<keyword evidence="3" id="KW-1133">Transmembrane helix</keyword>
<evidence type="ECO:0000259" key="4">
    <source>
        <dbReference type="PROSITE" id="PS51756"/>
    </source>
</evidence>
<comment type="similarity">
    <text evidence="1">In the N-terminal section; belongs to the LXG family.</text>
</comment>
<proteinExistence type="inferred from homology"/>
<feature type="transmembrane region" description="Helical" evidence="3">
    <location>
        <begin position="265"/>
        <end position="298"/>
    </location>
</feature>
<evidence type="ECO:0000313" key="6">
    <source>
        <dbReference type="Proteomes" id="UP000247523"/>
    </source>
</evidence>
<dbReference type="RefSeq" id="WP_170122995.1">
    <property type="nucleotide sequence ID" value="NZ_QICS01000006.1"/>
</dbReference>
<feature type="non-terminal residue" evidence="5">
    <location>
        <position position="301"/>
    </location>
</feature>
<evidence type="ECO:0000313" key="5">
    <source>
        <dbReference type="EMBL" id="PXV89572.1"/>
    </source>
</evidence>
<feature type="coiled-coil region" evidence="2">
    <location>
        <begin position="226"/>
        <end position="253"/>
    </location>
</feature>
<feature type="domain" description="LXG" evidence="4">
    <location>
        <begin position="1"/>
        <end position="232"/>
    </location>
</feature>
<evidence type="ECO:0000256" key="1">
    <source>
        <dbReference type="ARBA" id="ARBA00034117"/>
    </source>
</evidence>
<dbReference type="EMBL" id="QICS01000006">
    <property type="protein sequence ID" value="PXV89572.1"/>
    <property type="molecule type" value="Genomic_DNA"/>
</dbReference>
<reference evidence="5 6" key="1">
    <citation type="submission" date="2018-05" db="EMBL/GenBank/DDBJ databases">
        <title>Genomic Encyclopedia of Type Strains, Phase IV (KMG-IV): sequencing the most valuable type-strain genomes for metagenomic binning, comparative biology and taxonomic classification.</title>
        <authorList>
            <person name="Goeker M."/>
        </authorList>
    </citation>
    <scope>NUCLEOTIDE SEQUENCE [LARGE SCALE GENOMIC DNA]</scope>
    <source>
        <strain evidence="5 6">DSM 28816</strain>
    </source>
</reference>
<keyword evidence="2" id="KW-0175">Coiled coil</keyword>
<name>A0A318ELF6_9FIRM</name>